<accession>A0A550CUJ3</accession>
<keyword evidence="2" id="KW-1185">Reference proteome</keyword>
<gene>
    <name evidence="1" type="ORF">BD626DRAFT_481785</name>
</gene>
<evidence type="ECO:0000313" key="2">
    <source>
        <dbReference type="Proteomes" id="UP000320762"/>
    </source>
</evidence>
<proteinExistence type="predicted"/>
<sequence length="60" mass="6866">MGALHMARTVSTVTDKQGSVSQRSMRFHAYQCHWQHRSPSRYRISVRWPFPTAMALCGAS</sequence>
<dbReference type="Proteomes" id="UP000320762">
    <property type="component" value="Unassembled WGS sequence"/>
</dbReference>
<name>A0A550CUJ3_9AGAR</name>
<evidence type="ECO:0000313" key="1">
    <source>
        <dbReference type="EMBL" id="TRM68455.1"/>
    </source>
</evidence>
<dbReference type="AlphaFoldDB" id="A0A550CUJ3"/>
<organism evidence="1 2">
    <name type="scientific">Schizophyllum amplum</name>
    <dbReference type="NCBI Taxonomy" id="97359"/>
    <lineage>
        <taxon>Eukaryota</taxon>
        <taxon>Fungi</taxon>
        <taxon>Dikarya</taxon>
        <taxon>Basidiomycota</taxon>
        <taxon>Agaricomycotina</taxon>
        <taxon>Agaricomycetes</taxon>
        <taxon>Agaricomycetidae</taxon>
        <taxon>Agaricales</taxon>
        <taxon>Schizophyllaceae</taxon>
        <taxon>Schizophyllum</taxon>
    </lineage>
</organism>
<protein>
    <submittedName>
        <fullName evidence="1">Uncharacterized protein</fullName>
    </submittedName>
</protein>
<dbReference type="EMBL" id="VDMD01000002">
    <property type="protein sequence ID" value="TRM68455.1"/>
    <property type="molecule type" value="Genomic_DNA"/>
</dbReference>
<reference evidence="1 2" key="1">
    <citation type="journal article" date="2019" name="New Phytol.">
        <title>Comparative genomics reveals unique wood-decay strategies and fruiting body development in the Schizophyllaceae.</title>
        <authorList>
            <person name="Almasi E."/>
            <person name="Sahu N."/>
            <person name="Krizsan K."/>
            <person name="Balint B."/>
            <person name="Kovacs G.M."/>
            <person name="Kiss B."/>
            <person name="Cseklye J."/>
            <person name="Drula E."/>
            <person name="Henrissat B."/>
            <person name="Nagy I."/>
            <person name="Chovatia M."/>
            <person name="Adam C."/>
            <person name="LaButti K."/>
            <person name="Lipzen A."/>
            <person name="Riley R."/>
            <person name="Grigoriev I.V."/>
            <person name="Nagy L.G."/>
        </authorList>
    </citation>
    <scope>NUCLEOTIDE SEQUENCE [LARGE SCALE GENOMIC DNA]</scope>
    <source>
        <strain evidence="1 2">NL-1724</strain>
    </source>
</reference>
<comment type="caution">
    <text evidence="1">The sequence shown here is derived from an EMBL/GenBank/DDBJ whole genome shotgun (WGS) entry which is preliminary data.</text>
</comment>